<evidence type="ECO:0000313" key="3">
    <source>
        <dbReference type="EMBL" id="GLB66918.1"/>
    </source>
</evidence>
<dbReference type="Pfam" id="PF25976">
    <property type="entry name" value="LpqB_N"/>
    <property type="match status" value="1"/>
</dbReference>
<reference evidence="3 4" key="1">
    <citation type="journal article" date="2023" name="Int. J. Syst. Evol. Microbiol.">
        <title>Arthrobacter mangrovi sp. nov., an actinobacterium isolated from the rhizosphere of a mangrove.</title>
        <authorList>
            <person name="Hamada M."/>
            <person name="Saitou S."/>
            <person name="Enomoto N."/>
            <person name="Nanri K."/>
            <person name="Hidaka K."/>
            <person name="Miura T."/>
            <person name="Tamura T."/>
        </authorList>
    </citation>
    <scope>NUCLEOTIDE SEQUENCE [LARGE SCALE GENOMIC DNA]</scope>
    <source>
        <strain evidence="3 4">NBRC 112813</strain>
    </source>
</reference>
<organism evidence="3 4">
    <name type="scientific">Arthrobacter mangrovi</name>
    <dbReference type="NCBI Taxonomy" id="2966350"/>
    <lineage>
        <taxon>Bacteria</taxon>
        <taxon>Bacillati</taxon>
        <taxon>Actinomycetota</taxon>
        <taxon>Actinomycetes</taxon>
        <taxon>Micrococcales</taxon>
        <taxon>Micrococcaceae</taxon>
        <taxon>Arthrobacter</taxon>
    </lineage>
</organism>
<protein>
    <recommendedName>
        <fullName evidence="2">GerMN domain-containing protein</fullName>
    </recommendedName>
</protein>
<gene>
    <name evidence="3" type="ORF">AHIS1636_13570</name>
</gene>
<dbReference type="Proteomes" id="UP001209654">
    <property type="component" value="Unassembled WGS sequence"/>
</dbReference>
<keyword evidence="4" id="KW-1185">Reference proteome</keyword>
<feature type="region of interest" description="Disordered" evidence="1">
    <location>
        <begin position="40"/>
        <end position="65"/>
    </location>
</feature>
<name>A0ABQ5MSF6_9MICC</name>
<dbReference type="PROSITE" id="PS51257">
    <property type="entry name" value="PROKAR_LIPOPROTEIN"/>
    <property type="match status" value="1"/>
</dbReference>
<dbReference type="Pfam" id="PF10646">
    <property type="entry name" value="Germane"/>
    <property type="match status" value="1"/>
</dbReference>
<feature type="domain" description="GerMN" evidence="2">
    <location>
        <begin position="213"/>
        <end position="304"/>
    </location>
</feature>
<dbReference type="RefSeq" id="WP_264795058.1">
    <property type="nucleotide sequence ID" value="NZ_BRVS01000005.1"/>
</dbReference>
<evidence type="ECO:0000313" key="4">
    <source>
        <dbReference type="Proteomes" id="UP001209654"/>
    </source>
</evidence>
<proteinExistence type="predicted"/>
<sequence>MAPTRVETHARPGTLMRAVVVLVLAILALTGCSSIPLAGPVGTSQAEQEETEAPAYTFNPPGPAPGASPKEVVNGFLLASPATQDDYRIAREFLAPSLAGEWQPVERTVVYRNEVNVVGSPSETEFVLQLEVAAVIDEFGVRQEAEAGATESIPVVLTEVDGQWRISEIPDGTMISAVDFQTLFSPHDLYFYDATYTYAVPDVRWFASRQGVSAAIVAALLEGPAPFLNGAVISAFPEGSTLVRRAVPVESGAATVDLSSEVLAGTTFLRRQQMQQQLELTLGELNTVSTVNMTVDQREVDLGPAPDPAFKPAVAGPAVGSTQVAVLDDELVFYEGSRPVEPKGLPSVAEFSPRAPAMSLDQQRFAFLNGDRNRLYVIGADRRVRQAASGPALTHPSMDPFGWAWTAAGDGSGAVYAAAAGEEASRISISAEWLSERTVTELKISREGARALIIARTGDTSRAYIAGVVRDQNGQPRSINTPVALHPSVPVDSGVWAGESTVIVMEASDKEPVTAEILQFNGTSHRMAPLDGMLQISAGNGDQDVYAQTPRTLYIRVGNSWAPQSQPVVQDPTFPG</sequence>
<evidence type="ECO:0000259" key="2">
    <source>
        <dbReference type="SMART" id="SM00909"/>
    </source>
</evidence>
<comment type="caution">
    <text evidence="3">The sequence shown here is derived from an EMBL/GenBank/DDBJ whole genome shotgun (WGS) entry which is preliminary data.</text>
</comment>
<accession>A0ABQ5MSF6</accession>
<dbReference type="InterPro" id="IPR019606">
    <property type="entry name" value="GerMN"/>
</dbReference>
<dbReference type="Pfam" id="PF10647">
    <property type="entry name" value="Gmad1"/>
    <property type="match status" value="1"/>
</dbReference>
<evidence type="ECO:0000256" key="1">
    <source>
        <dbReference type="SAM" id="MobiDB-lite"/>
    </source>
</evidence>
<dbReference type="InterPro" id="IPR018910">
    <property type="entry name" value="LpqB_C"/>
</dbReference>
<dbReference type="InterPro" id="IPR059026">
    <property type="entry name" value="LpqB_N"/>
</dbReference>
<dbReference type="EMBL" id="BRVS01000005">
    <property type="protein sequence ID" value="GLB66918.1"/>
    <property type="molecule type" value="Genomic_DNA"/>
</dbReference>
<dbReference type="SMART" id="SM00909">
    <property type="entry name" value="Germane"/>
    <property type="match status" value="1"/>
</dbReference>